<gene>
    <name evidence="1" type="ORF">CDL15_Pgr025016</name>
</gene>
<protein>
    <submittedName>
        <fullName evidence="1">Uncharacterized protein</fullName>
    </submittedName>
</protein>
<accession>A0A218W8K6</accession>
<sequence length="69" mass="7737">MSSLRACPCSSPNALRRLHPTPQPSWCQYLSNNTAFTPHHVIVVSVPERFGSHFTNSPTNKDIRIHQAP</sequence>
<comment type="caution">
    <text evidence="1">The sequence shown here is derived from an EMBL/GenBank/DDBJ whole genome shotgun (WGS) entry which is preliminary data.</text>
</comment>
<dbReference type="EMBL" id="MTKT01004939">
    <property type="protein sequence ID" value="OWM68829.1"/>
    <property type="molecule type" value="Genomic_DNA"/>
</dbReference>
<organism evidence="1 2">
    <name type="scientific">Punica granatum</name>
    <name type="common">Pomegranate</name>
    <dbReference type="NCBI Taxonomy" id="22663"/>
    <lineage>
        <taxon>Eukaryota</taxon>
        <taxon>Viridiplantae</taxon>
        <taxon>Streptophyta</taxon>
        <taxon>Embryophyta</taxon>
        <taxon>Tracheophyta</taxon>
        <taxon>Spermatophyta</taxon>
        <taxon>Magnoliopsida</taxon>
        <taxon>eudicotyledons</taxon>
        <taxon>Gunneridae</taxon>
        <taxon>Pentapetalae</taxon>
        <taxon>rosids</taxon>
        <taxon>malvids</taxon>
        <taxon>Myrtales</taxon>
        <taxon>Lythraceae</taxon>
        <taxon>Punica</taxon>
    </lineage>
</organism>
<evidence type="ECO:0000313" key="1">
    <source>
        <dbReference type="EMBL" id="OWM68829.1"/>
    </source>
</evidence>
<evidence type="ECO:0000313" key="2">
    <source>
        <dbReference type="Proteomes" id="UP000197138"/>
    </source>
</evidence>
<dbReference type="Proteomes" id="UP000197138">
    <property type="component" value="Unassembled WGS sequence"/>
</dbReference>
<proteinExistence type="predicted"/>
<reference evidence="2" key="1">
    <citation type="journal article" date="2017" name="Plant J.">
        <title>The pomegranate (Punica granatum L.) genome and the genomics of punicalagin biosynthesis.</title>
        <authorList>
            <person name="Qin G."/>
            <person name="Xu C."/>
            <person name="Ming R."/>
            <person name="Tang H."/>
            <person name="Guyot R."/>
            <person name="Kramer E.M."/>
            <person name="Hu Y."/>
            <person name="Yi X."/>
            <person name="Qi Y."/>
            <person name="Xu X."/>
            <person name="Gao Z."/>
            <person name="Pan H."/>
            <person name="Jian J."/>
            <person name="Tian Y."/>
            <person name="Yue Z."/>
            <person name="Xu Y."/>
        </authorList>
    </citation>
    <scope>NUCLEOTIDE SEQUENCE [LARGE SCALE GENOMIC DNA]</scope>
    <source>
        <strain evidence="2">cv. Dabenzi</strain>
    </source>
</reference>
<dbReference type="AlphaFoldDB" id="A0A218W8K6"/>
<name>A0A218W8K6_PUNGR</name>